<keyword evidence="4" id="KW-1185">Reference proteome</keyword>
<dbReference type="Gene3D" id="3.20.20.370">
    <property type="entry name" value="Glycoside hydrolase/deacetylase"/>
    <property type="match status" value="1"/>
</dbReference>
<reference evidence="3 4" key="1">
    <citation type="submission" date="2021-01" db="EMBL/GenBank/DDBJ databases">
        <title>Whole genome shotgun sequence of Microbispora corallina NBRC 16416.</title>
        <authorList>
            <person name="Komaki H."/>
            <person name="Tamura T."/>
        </authorList>
    </citation>
    <scope>NUCLEOTIDE SEQUENCE [LARGE SCALE GENOMIC DNA]</scope>
    <source>
        <strain evidence="3 4">NBRC 16416</strain>
    </source>
</reference>
<dbReference type="InterPro" id="IPR032466">
    <property type="entry name" value="Metal_Hydrolase"/>
</dbReference>
<sequence length="789" mass="85941">MTDLLVRDGRMPGRPEPVDVLVRDGRFAAIRPAGSVPADGRVTVLDAEGGLLTPPYVEPHVHLDSVLTAGEPRWNESGTLWEGIARWAERKPLLSRDDVAGRVRQVLRWYVANGVLHIRSHVDVTDPSLVALRALLEVRESVRDVVNLQIVAFPQEGVCSFPDGERLLGEAVRLGVDVVGAIPHYEDTREDGVRSLEIAVALAAEHGLRVDVHCDEIDDEQSRFVEVLATQALRTGLRDRVTASHTTAMGSYNAAYAYKLQRLLLRSGVNLVCNPMVNLHLQGRFDDYPKRRGLTRVKEMLAAGVNVAFGHDDIMDPWFPLGTANPAQVALVGALATQMTAPAEIAACHGMVTERAAAVLGLDDRYGLAEGRPASFLVLPAQDGVDVLRRQVRPRFVVARGRVVAETPKADAVLRWPGEEPGPVDFVRDADRPETASTRVRPSVPEPPEVLPEADANRVRLSVQEPPSAHGEPEASRVRLSVSEPGAGTEHDAPAARDATRPADPVAWPGGATAAAVLSFDLDAEAVVLTADPGSATRLSVMSHQAYGPLTGVPRILRLLRRHDLRATFYVPGYTAERYPELIGRIVDAGHEIAHHGYLHESVRGMSAEEEGAMLDRGLAALKRVAGLRPAGYRAPMWETTYATPGLLLDRGFEYDSSLMDSDVPYLLAEHGGRGARSLVEIPVHWALDDWEQYAYVPEVFGSGVIESPAKVLEMWSLELRAIHEDGGCFSLTNHPFLSGRAARLRALDQLIEMMTSLPTLWIATAGEVARHVRALNPAPRSFPPPVVE</sequence>
<dbReference type="PANTHER" id="PTHR32027">
    <property type="entry name" value="CYTOSINE DEAMINASE"/>
    <property type="match status" value="1"/>
</dbReference>
<gene>
    <name evidence="3" type="ORF">Mco01_71450</name>
</gene>
<dbReference type="CDD" id="cd01293">
    <property type="entry name" value="Bact_CD"/>
    <property type="match status" value="1"/>
</dbReference>
<dbReference type="InterPro" id="IPR011059">
    <property type="entry name" value="Metal-dep_hydrolase_composite"/>
</dbReference>
<dbReference type="SUPFAM" id="SSF51338">
    <property type="entry name" value="Composite domain of metallo-dependent hydrolases"/>
    <property type="match status" value="2"/>
</dbReference>
<dbReference type="Pfam" id="PF01522">
    <property type="entry name" value="Polysacc_deac_1"/>
    <property type="match status" value="1"/>
</dbReference>
<evidence type="ECO:0000259" key="2">
    <source>
        <dbReference type="PROSITE" id="PS51677"/>
    </source>
</evidence>
<dbReference type="Proteomes" id="UP000603904">
    <property type="component" value="Unassembled WGS sequence"/>
</dbReference>
<name>A0ABQ4GAR9_9ACTN</name>
<comment type="caution">
    <text evidence="3">The sequence shown here is derived from an EMBL/GenBank/DDBJ whole genome shotgun (WGS) entry which is preliminary data.</text>
</comment>
<dbReference type="RefSeq" id="WP_204061164.1">
    <property type="nucleotide sequence ID" value="NZ_BAAAGP010000044.1"/>
</dbReference>
<protein>
    <recommendedName>
        <fullName evidence="2">NodB homology domain-containing protein</fullName>
    </recommendedName>
</protein>
<evidence type="ECO:0000313" key="3">
    <source>
        <dbReference type="EMBL" id="GIH44145.1"/>
    </source>
</evidence>
<dbReference type="SUPFAM" id="SSF88713">
    <property type="entry name" value="Glycoside hydrolase/deacetylase"/>
    <property type="match status" value="1"/>
</dbReference>
<dbReference type="Gene3D" id="3.20.20.140">
    <property type="entry name" value="Metal-dependent hydrolases"/>
    <property type="match status" value="1"/>
</dbReference>
<dbReference type="Pfam" id="PF07969">
    <property type="entry name" value="Amidohydro_3"/>
    <property type="match status" value="1"/>
</dbReference>
<dbReference type="PANTHER" id="PTHR32027:SF0">
    <property type="entry name" value="CYTOSINE DEAMINASE"/>
    <property type="match status" value="1"/>
</dbReference>
<feature type="region of interest" description="Disordered" evidence="1">
    <location>
        <begin position="415"/>
        <end position="504"/>
    </location>
</feature>
<dbReference type="InterPro" id="IPR011330">
    <property type="entry name" value="Glyco_hydro/deAcase_b/a-brl"/>
</dbReference>
<accession>A0ABQ4GAR9</accession>
<organism evidence="3 4">
    <name type="scientific">Microbispora corallina</name>
    <dbReference type="NCBI Taxonomy" id="83302"/>
    <lineage>
        <taxon>Bacteria</taxon>
        <taxon>Bacillati</taxon>
        <taxon>Actinomycetota</taxon>
        <taxon>Actinomycetes</taxon>
        <taxon>Streptosporangiales</taxon>
        <taxon>Streptosporangiaceae</taxon>
        <taxon>Microbispora</taxon>
    </lineage>
</organism>
<proteinExistence type="predicted"/>
<dbReference type="PROSITE" id="PS51677">
    <property type="entry name" value="NODB"/>
    <property type="match status" value="1"/>
</dbReference>
<dbReference type="InterPro" id="IPR037950">
    <property type="entry name" value="PgdA-like"/>
</dbReference>
<dbReference type="Gene3D" id="2.30.40.10">
    <property type="entry name" value="Urease, subunit C, domain 1"/>
    <property type="match status" value="1"/>
</dbReference>
<dbReference type="NCBIfam" id="NF005748">
    <property type="entry name" value="PRK07572.1"/>
    <property type="match status" value="1"/>
</dbReference>
<dbReference type="InterPro" id="IPR052349">
    <property type="entry name" value="Metallo-hydrolase_Enzymes"/>
</dbReference>
<evidence type="ECO:0000256" key="1">
    <source>
        <dbReference type="SAM" id="MobiDB-lite"/>
    </source>
</evidence>
<dbReference type="InterPro" id="IPR002509">
    <property type="entry name" value="NODB_dom"/>
</dbReference>
<dbReference type="NCBIfam" id="NF006685">
    <property type="entry name" value="PRK09230.1"/>
    <property type="match status" value="1"/>
</dbReference>
<dbReference type="SUPFAM" id="SSF51556">
    <property type="entry name" value="Metallo-dependent hydrolases"/>
    <property type="match status" value="1"/>
</dbReference>
<evidence type="ECO:0000313" key="4">
    <source>
        <dbReference type="Proteomes" id="UP000603904"/>
    </source>
</evidence>
<feature type="compositionally biased region" description="Basic and acidic residues" evidence="1">
    <location>
        <begin position="489"/>
        <end position="501"/>
    </location>
</feature>
<dbReference type="InterPro" id="IPR013108">
    <property type="entry name" value="Amidohydro_3"/>
</dbReference>
<dbReference type="EMBL" id="BOOC01000052">
    <property type="protein sequence ID" value="GIH44145.1"/>
    <property type="molecule type" value="Genomic_DNA"/>
</dbReference>
<dbReference type="CDD" id="cd10938">
    <property type="entry name" value="CE4_HpPgdA_like"/>
    <property type="match status" value="1"/>
</dbReference>
<feature type="domain" description="NodB homology" evidence="2">
    <location>
        <begin position="539"/>
        <end position="764"/>
    </location>
</feature>